<sequence length="352" mass="38996">MRFSYSTTLVLGLLASGPLALVTNTQNDLDILDRRSLDISAAADTQDISAPYISRDASRRRKASGLLSPLAHLVQSRKGPSTSNPSGKKPTLPKPGSAEAAKNIQNLQTKGNGYRNALKDAIDTEAADTGPKDAVVGESPNGRGYKESIDAMEDVDKMDLGYLAPYGIKIRERTKDDWKTRTIYTEEKGKPTIQLSGSAEQKTMVVQHSYGQAYDTLKGSTGADWTHLFYDSLKSMFDNMKDLEYIVRDKISDKIIEDSSGNLLQTNDAIRYAFEKLGKSTEEKLVLDFASKDPKVVDALSYLNAQTHVARVLQFLKDYRSELGNKQISKLHLYTDENEETADWAIVIELTK</sequence>
<proteinExistence type="predicted"/>
<evidence type="ECO:0000313" key="3">
    <source>
        <dbReference type="EMBL" id="KAI1865669.1"/>
    </source>
</evidence>
<evidence type="ECO:0000313" key="4">
    <source>
        <dbReference type="Proteomes" id="UP000829685"/>
    </source>
</evidence>
<reference evidence="3" key="1">
    <citation type="submission" date="2021-03" db="EMBL/GenBank/DDBJ databases">
        <title>Revisited historic fungal species revealed as producer of novel bioactive compounds through whole genome sequencing and comparative genomics.</title>
        <authorList>
            <person name="Vignolle G.A."/>
            <person name="Hochenegger N."/>
            <person name="Mach R.L."/>
            <person name="Mach-Aigner A.R."/>
            <person name="Javad Rahimi M."/>
            <person name="Salim K.A."/>
            <person name="Chan C.M."/>
            <person name="Lim L.B.L."/>
            <person name="Cai F."/>
            <person name="Druzhinina I.S."/>
            <person name="U'Ren J.M."/>
            <person name="Derntl C."/>
        </authorList>
    </citation>
    <scope>NUCLEOTIDE SEQUENCE</scope>
    <source>
        <strain evidence="3">TUCIM 5799</strain>
    </source>
</reference>
<keyword evidence="2" id="KW-0732">Signal</keyword>
<accession>A0A9P9WIZ6</accession>
<evidence type="ECO:0000256" key="1">
    <source>
        <dbReference type="SAM" id="MobiDB-lite"/>
    </source>
</evidence>
<keyword evidence="4" id="KW-1185">Reference proteome</keyword>
<feature type="chain" id="PRO_5040483906" evidence="2">
    <location>
        <begin position="21"/>
        <end position="352"/>
    </location>
</feature>
<feature type="signal peptide" evidence="2">
    <location>
        <begin position="1"/>
        <end position="20"/>
    </location>
</feature>
<dbReference type="EMBL" id="JAFIMR010000021">
    <property type="protein sequence ID" value="KAI1865669.1"/>
    <property type="molecule type" value="Genomic_DNA"/>
</dbReference>
<dbReference type="Proteomes" id="UP000829685">
    <property type="component" value="Unassembled WGS sequence"/>
</dbReference>
<dbReference type="AlphaFoldDB" id="A0A9P9WIZ6"/>
<comment type="caution">
    <text evidence="3">The sequence shown here is derived from an EMBL/GenBank/DDBJ whole genome shotgun (WGS) entry which is preliminary data.</text>
</comment>
<protein>
    <submittedName>
        <fullName evidence="3">Uncharacterized protein</fullName>
    </submittedName>
</protein>
<feature type="region of interest" description="Disordered" evidence="1">
    <location>
        <begin position="69"/>
        <end position="98"/>
    </location>
</feature>
<evidence type="ECO:0000256" key="2">
    <source>
        <dbReference type="SAM" id="SignalP"/>
    </source>
</evidence>
<gene>
    <name evidence="3" type="ORF">JX265_007992</name>
</gene>
<organism evidence="3 4">
    <name type="scientific">Neoarthrinium moseri</name>
    <dbReference type="NCBI Taxonomy" id="1658444"/>
    <lineage>
        <taxon>Eukaryota</taxon>
        <taxon>Fungi</taxon>
        <taxon>Dikarya</taxon>
        <taxon>Ascomycota</taxon>
        <taxon>Pezizomycotina</taxon>
        <taxon>Sordariomycetes</taxon>
        <taxon>Xylariomycetidae</taxon>
        <taxon>Amphisphaeriales</taxon>
        <taxon>Apiosporaceae</taxon>
        <taxon>Neoarthrinium</taxon>
    </lineage>
</organism>
<name>A0A9P9WIZ6_9PEZI</name>
<feature type="region of interest" description="Disordered" evidence="1">
    <location>
        <begin position="123"/>
        <end position="146"/>
    </location>
</feature>